<proteinExistence type="predicted"/>
<accession>A0AAD7ZWW7</accession>
<gene>
    <name evidence="1" type="ORF">L9F63_019145</name>
</gene>
<feature type="non-terminal residue" evidence="1">
    <location>
        <position position="104"/>
    </location>
</feature>
<organism evidence="1 2">
    <name type="scientific">Diploptera punctata</name>
    <name type="common">Pacific beetle cockroach</name>
    <dbReference type="NCBI Taxonomy" id="6984"/>
    <lineage>
        <taxon>Eukaryota</taxon>
        <taxon>Metazoa</taxon>
        <taxon>Ecdysozoa</taxon>
        <taxon>Arthropoda</taxon>
        <taxon>Hexapoda</taxon>
        <taxon>Insecta</taxon>
        <taxon>Pterygota</taxon>
        <taxon>Neoptera</taxon>
        <taxon>Polyneoptera</taxon>
        <taxon>Dictyoptera</taxon>
        <taxon>Blattodea</taxon>
        <taxon>Blaberoidea</taxon>
        <taxon>Blaberidae</taxon>
        <taxon>Diplopterinae</taxon>
        <taxon>Diploptera</taxon>
    </lineage>
</organism>
<dbReference type="Proteomes" id="UP001233999">
    <property type="component" value="Unassembled WGS sequence"/>
</dbReference>
<dbReference type="AlphaFoldDB" id="A0AAD7ZWW7"/>
<sequence>YAEVAEMHLIYDAAQSKQSRRRMEDDPSTRSRAVACYYIVYNTSSMKKLSPMLIPRSDSINLFYFLQTTYSDVNKIRHISLYDSDKLNQELRLFRLKRCSNQRP</sequence>
<keyword evidence="2" id="KW-1185">Reference proteome</keyword>
<feature type="non-terminal residue" evidence="1">
    <location>
        <position position="1"/>
    </location>
</feature>
<evidence type="ECO:0000313" key="2">
    <source>
        <dbReference type="Proteomes" id="UP001233999"/>
    </source>
</evidence>
<protein>
    <submittedName>
        <fullName evidence="1">Uncharacterized protein</fullName>
    </submittedName>
</protein>
<name>A0AAD7ZWW7_DIPPU</name>
<reference evidence="1" key="2">
    <citation type="submission" date="2023-05" db="EMBL/GenBank/DDBJ databases">
        <authorList>
            <person name="Fouks B."/>
        </authorList>
    </citation>
    <scope>NUCLEOTIDE SEQUENCE</scope>
    <source>
        <strain evidence="1">Stay&amp;Tobe</strain>
        <tissue evidence="1">Testes</tissue>
    </source>
</reference>
<comment type="caution">
    <text evidence="1">The sequence shown here is derived from an EMBL/GenBank/DDBJ whole genome shotgun (WGS) entry which is preliminary data.</text>
</comment>
<dbReference type="EMBL" id="JASPKZ010006452">
    <property type="protein sequence ID" value="KAJ9587318.1"/>
    <property type="molecule type" value="Genomic_DNA"/>
</dbReference>
<evidence type="ECO:0000313" key="1">
    <source>
        <dbReference type="EMBL" id="KAJ9587318.1"/>
    </source>
</evidence>
<reference evidence="1" key="1">
    <citation type="journal article" date="2023" name="IScience">
        <title>Live-bearing cockroach genome reveals convergent evolutionary mechanisms linked to viviparity in insects and beyond.</title>
        <authorList>
            <person name="Fouks B."/>
            <person name="Harrison M.C."/>
            <person name="Mikhailova A.A."/>
            <person name="Marchal E."/>
            <person name="English S."/>
            <person name="Carruthers M."/>
            <person name="Jennings E.C."/>
            <person name="Chiamaka E.L."/>
            <person name="Frigard R.A."/>
            <person name="Pippel M."/>
            <person name="Attardo G.M."/>
            <person name="Benoit J.B."/>
            <person name="Bornberg-Bauer E."/>
            <person name="Tobe S.S."/>
        </authorList>
    </citation>
    <scope>NUCLEOTIDE SEQUENCE</scope>
    <source>
        <strain evidence="1">Stay&amp;Tobe</strain>
    </source>
</reference>